<evidence type="ECO:0000256" key="1">
    <source>
        <dbReference type="SAM" id="MobiDB-lite"/>
    </source>
</evidence>
<keyword evidence="3" id="KW-1185">Reference proteome</keyword>
<dbReference type="EMBL" id="JACTNZ010000004">
    <property type="protein sequence ID" value="KAG5554997.1"/>
    <property type="molecule type" value="Genomic_DNA"/>
</dbReference>
<feature type="region of interest" description="Disordered" evidence="1">
    <location>
        <begin position="34"/>
        <end position="67"/>
    </location>
</feature>
<dbReference type="Proteomes" id="UP000823749">
    <property type="component" value="Chromosome 4"/>
</dbReference>
<proteinExistence type="predicted"/>
<name>A0AAV6KRZ3_9ERIC</name>
<feature type="compositionally biased region" description="Low complexity" evidence="1">
    <location>
        <begin position="38"/>
        <end position="51"/>
    </location>
</feature>
<dbReference type="AlphaFoldDB" id="A0AAV6KRZ3"/>
<protein>
    <submittedName>
        <fullName evidence="2">Uncharacterized protein</fullName>
    </submittedName>
</protein>
<evidence type="ECO:0000313" key="2">
    <source>
        <dbReference type="EMBL" id="KAG5554997.1"/>
    </source>
</evidence>
<reference evidence="2" key="1">
    <citation type="submission" date="2020-08" db="EMBL/GenBank/DDBJ databases">
        <title>Plant Genome Project.</title>
        <authorList>
            <person name="Zhang R.-G."/>
        </authorList>
    </citation>
    <scope>NUCLEOTIDE SEQUENCE</scope>
    <source>
        <strain evidence="2">WSP0</strain>
        <tissue evidence="2">Leaf</tissue>
    </source>
</reference>
<accession>A0AAV6KRZ3</accession>
<organism evidence="2 3">
    <name type="scientific">Rhododendron griersonianum</name>
    <dbReference type="NCBI Taxonomy" id="479676"/>
    <lineage>
        <taxon>Eukaryota</taxon>
        <taxon>Viridiplantae</taxon>
        <taxon>Streptophyta</taxon>
        <taxon>Embryophyta</taxon>
        <taxon>Tracheophyta</taxon>
        <taxon>Spermatophyta</taxon>
        <taxon>Magnoliopsida</taxon>
        <taxon>eudicotyledons</taxon>
        <taxon>Gunneridae</taxon>
        <taxon>Pentapetalae</taxon>
        <taxon>asterids</taxon>
        <taxon>Ericales</taxon>
        <taxon>Ericaceae</taxon>
        <taxon>Ericoideae</taxon>
        <taxon>Rhodoreae</taxon>
        <taxon>Rhododendron</taxon>
    </lineage>
</organism>
<gene>
    <name evidence="2" type="ORF">RHGRI_012519</name>
</gene>
<comment type="caution">
    <text evidence="2">The sequence shown here is derived from an EMBL/GenBank/DDBJ whole genome shotgun (WGS) entry which is preliminary data.</text>
</comment>
<sequence length="162" mass="17909">MVEIRTLSLLNLHHLTESLSLPSPQRYSHLSVTIHTLSGPPNSGPSISGDDSPLRHTHLRRESSSVNPSPAIPKYSLSLHLISSIPLSLSLSLPRANTQKPCTSNQVLRSPDIIILFCPSPLSPTQSSVRIEAWIRSEIGFCEIATRNQKSICTTRVLRLRF</sequence>
<evidence type="ECO:0000313" key="3">
    <source>
        <dbReference type="Proteomes" id="UP000823749"/>
    </source>
</evidence>